<dbReference type="RefSeq" id="WP_129602322.1">
    <property type="nucleotide sequence ID" value="NZ_CP035544.1"/>
</dbReference>
<proteinExistence type="inferred from homology"/>
<dbReference type="InterPro" id="IPR036724">
    <property type="entry name" value="Cobalamin-bd_sf"/>
</dbReference>
<feature type="binding site" evidence="12">
    <location>
        <position position="495"/>
    </location>
    <ligand>
        <name>methylcob(III)alamin</name>
        <dbReference type="ChEBI" id="CHEBI:28115"/>
    </ligand>
</feature>
<dbReference type="PANTHER" id="PTHR45833">
    <property type="entry name" value="METHIONINE SYNTHASE"/>
    <property type="match status" value="1"/>
</dbReference>
<dbReference type="NCBIfam" id="TIGR02082">
    <property type="entry name" value="metH"/>
    <property type="match status" value="1"/>
</dbReference>
<dbReference type="GO" id="GO:0008705">
    <property type="term" value="F:methionine synthase activity"/>
    <property type="evidence" value="ECO:0007669"/>
    <property type="project" value="UniProtKB-UniRule"/>
</dbReference>
<evidence type="ECO:0000313" key="17">
    <source>
        <dbReference type="EMBL" id="QBA63385.1"/>
    </source>
</evidence>
<dbReference type="Proteomes" id="UP000290889">
    <property type="component" value="Chromosome"/>
</dbReference>
<dbReference type="FunFam" id="3.40.50.280:FF:000001">
    <property type="entry name" value="Methionine synthase"/>
    <property type="match status" value="1"/>
</dbReference>
<feature type="domain" description="Pterin-binding" evidence="13">
    <location>
        <begin position="44"/>
        <end position="305"/>
    </location>
</feature>
<evidence type="ECO:0000259" key="13">
    <source>
        <dbReference type="PROSITE" id="PS50972"/>
    </source>
</evidence>
<dbReference type="SMART" id="SM01018">
    <property type="entry name" value="B12-binding_2"/>
    <property type="match status" value="1"/>
</dbReference>
<dbReference type="GO" id="GO:0008270">
    <property type="term" value="F:zinc ion binding"/>
    <property type="evidence" value="ECO:0007669"/>
    <property type="project" value="UniProtKB-UniRule"/>
</dbReference>
<dbReference type="Gene3D" id="1.10.1240.10">
    <property type="entry name" value="Methionine synthase domain"/>
    <property type="match status" value="1"/>
</dbReference>
<dbReference type="AlphaFoldDB" id="A0A411E6Q6"/>
<dbReference type="Pfam" id="PF02607">
    <property type="entry name" value="B12-binding_2"/>
    <property type="match status" value="1"/>
</dbReference>
<dbReference type="InterPro" id="IPR050554">
    <property type="entry name" value="Met_Synthase/Corrinoid"/>
</dbReference>
<feature type="binding site" evidence="12">
    <location>
        <begin position="877"/>
        <end position="878"/>
    </location>
    <ligand>
        <name>S-adenosyl-L-methionine</name>
        <dbReference type="ChEBI" id="CHEBI:59789"/>
    </ligand>
</feature>
<protein>
    <recommendedName>
        <fullName evidence="9 10">Methionine synthase</fullName>
        <ecNumber evidence="9 10">2.1.1.13</ecNumber>
    </recommendedName>
    <alternativeName>
        <fullName evidence="10">5-methyltetrahydrofolate--homocysteine methyltransferase</fullName>
    </alternativeName>
</protein>
<feature type="binding site" evidence="12">
    <location>
        <position position="491"/>
    </location>
    <ligand>
        <name>methylcob(III)alamin</name>
        <dbReference type="ChEBI" id="CHEBI:28115"/>
    </ligand>
</feature>
<dbReference type="InterPro" id="IPR004223">
    <property type="entry name" value="VitB12-dep_Met_synth_activ_dom"/>
</dbReference>
<dbReference type="Pfam" id="PF02965">
    <property type="entry name" value="Met_synt_B12"/>
    <property type="match status" value="1"/>
</dbReference>
<dbReference type="PROSITE" id="PS50974">
    <property type="entry name" value="ADOMET_ACTIVATION"/>
    <property type="match status" value="1"/>
</dbReference>
<name>A0A411E6Q6_9FLAO</name>
<dbReference type="Gene3D" id="1.10.288.10">
    <property type="entry name" value="Cobalamin-dependent Methionine Synthase, domain 2"/>
    <property type="match status" value="1"/>
</dbReference>
<feature type="domain" description="AdoMet activation" evidence="14">
    <location>
        <begin position="584"/>
        <end position="913"/>
    </location>
</feature>
<dbReference type="SUPFAM" id="SSF47644">
    <property type="entry name" value="Methionine synthase domain"/>
    <property type="match status" value="1"/>
</dbReference>
<dbReference type="CDD" id="cd02069">
    <property type="entry name" value="methionine_synthase_B12_BD"/>
    <property type="match status" value="1"/>
</dbReference>
<evidence type="ECO:0000256" key="10">
    <source>
        <dbReference type="PIRNR" id="PIRNR000381"/>
    </source>
</evidence>
<dbReference type="EC" id="2.1.1.13" evidence="9 10"/>
<dbReference type="GO" id="GO:0050667">
    <property type="term" value="P:homocysteine metabolic process"/>
    <property type="evidence" value="ECO:0007669"/>
    <property type="project" value="TreeGrafter"/>
</dbReference>
<dbReference type="Pfam" id="PF02310">
    <property type="entry name" value="B12-binding"/>
    <property type="match status" value="1"/>
</dbReference>
<evidence type="ECO:0000256" key="8">
    <source>
        <dbReference type="ARBA" id="ARBA00023285"/>
    </source>
</evidence>
<dbReference type="SUPFAM" id="SSF51717">
    <property type="entry name" value="Dihydropteroate synthetase-like"/>
    <property type="match status" value="1"/>
</dbReference>
<evidence type="ECO:0000256" key="12">
    <source>
        <dbReference type="PIRSR" id="PIRSR000381-2"/>
    </source>
</evidence>
<dbReference type="PROSITE" id="PS50972">
    <property type="entry name" value="PTERIN_BINDING"/>
    <property type="match status" value="1"/>
</dbReference>
<keyword evidence="4 10" id="KW-0808">Transferase</keyword>
<dbReference type="OrthoDB" id="9803687at2"/>
<dbReference type="InterPro" id="IPR037010">
    <property type="entry name" value="VitB12-dep_Met_synth_activ_sf"/>
</dbReference>
<dbReference type="InterPro" id="IPR011005">
    <property type="entry name" value="Dihydropteroate_synth-like_sf"/>
</dbReference>
<dbReference type="GO" id="GO:0005829">
    <property type="term" value="C:cytosol"/>
    <property type="evidence" value="ECO:0007669"/>
    <property type="project" value="TreeGrafter"/>
</dbReference>
<evidence type="ECO:0000256" key="4">
    <source>
        <dbReference type="ARBA" id="ARBA00022679"/>
    </source>
</evidence>
<feature type="domain" description="B12-binding" evidence="15">
    <location>
        <begin position="433"/>
        <end position="568"/>
    </location>
</feature>
<dbReference type="GO" id="GO:0046653">
    <property type="term" value="P:tetrahydrofolate metabolic process"/>
    <property type="evidence" value="ECO:0007669"/>
    <property type="project" value="TreeGrafter"/>
</dbReference>
<dbReference type="Gene3D" id="3.10.196.10">
    <property type="entry name" value="Vitamin B12-dependent methionine synthase, activation domain"/>
    <property type="match status" value="1"/>
</dbReference>
<dbReference type="FunFam" id="1.10.1240.10:FF:000001">
    <property type="entry name" value="Methionine synthase"/>
    <property type="match status" value="1"/>
</dbReference>
<comment type="catalytic activity">
    <reaction evidence="10">
        <text>(6S)-5-methyl-5,6,7,8-tetrahydrofolate + L-homocysteine = (6S)-5,6,7,8-tetrahydrofolate + L-methionine</text>
        <dbReference type="Rhea" id="RHEA:11172"/>
        <dbReference type="ChEBI" id="CHEBI:18608"/>
        <dbReference type="ChEBI" id="CHEBI:57453"/>
        <dbReference type="ChEBI" id="CHEBI:57844"/>
        <dbReference type="ChEBI" id="CHEBI:58199"/>
        <dbReference type="EC" id="2.1.1.13"/>
    </reaction>
</comment>
<dbReference type="PROSITE" id="PS51332">
    <property type="entry name" value="B12_BINDING"/>
    <property type="match status" value="1"/>
</dbReference>
<feature type="binding site" evidence="12">
    <location>
        <position position="822"/>
    </location>
    <ligand>
        <name>S-adenosyl-L-methionine</name>
        <dbReference type="ChEBI" id="CHEBI:59789"/>
    </ligand>
</feature>
<comment type="domain">
    <text evidence="10">Modular enzyme with four functionally distinct domains. The isolated Hcy-binding domain catalyzes methyl transfer from free methylcobalamin to homocysteine. The Hcy-binding domain in association with the pterin-binding domain catalyzes the methylation of cob(I)alamin by methyltetrahydrofolate and the methylation of homocysteine. The B12-binding domain binds the cofactor. The AdoMet activation domain binds S-adenosyl-L-methionine. Under aerobic conditions cob(I)alamin can be converted to inactive cob(II)alamin. Reductive methylation by S-adenosyl-L-methionine and flavodoxin regenerates methylcobalamin.</text>
</comment>
<feature type="binding site" evidence="12">
    <location>
        <position position="379"/>
    </location>
    <ligand>
        <name>methylcob(III)alamin</name>
        <dbReference type="ChEBI" id="CHEBI:28115"/>
    </ligand>
</feature>
<evidence type="ECO:0000259" key="16">
    <source>
        <dbReference type="PROSITE" id="PS51337"/>
    </source>
</evidence>
<keyword evidence="10" id="KW-0028">Amino-acid biosynthesis</keyword>
<dbReference type="EMBL" id="CP035544">
    <property type="protein sequence ID" value="QBA63385.1"/>
    <property type="molecule type" value="Genomic_DNA"/>
</dbReference>
<keyword evidence="8 10" id="KW-0170">Cobalt</keyword>
<keyword evidence="10" id="KW-0862">Zinc</keyword>
<evidence type="ECO:0000256" key="6">
    <source>
        <dbReference type="ARBA" id="ARBA00022723"/>
    </source>
</evidence>
<dbReference type="CDD" id="cd00740">
    <property type="entry name" value="MeTr"/>
    <property type="match status" value="1"/>
</dbReference>
<dbReference type="Pfam" id="PF00809">
    <property type="entry name" value="Pterin_bind"/>
    <property type="match status" value="1"/>
</dbReference>
<dbReference type="InterPro" id="IPR033706">
    <property type="entry name" value="Met_synthase_B12-bd"/>
</dbReference>
<feature type="binding site" evidence="12">
    <location>
        <position position="634"/>
    </location>
    <ligand>
        <name>S-adenosyl-L-methionine</name>
        <dbReference type="ChEBI" id="CHEBI:59789"/>
    </ligand>
</feature>
<comment type="cofactor">
    <cofactor evidence="10 11">
        <name>methylcob(III)alamin</name>
        <dbReference type="ChEBI" id="CHEBI:28115"/>
    </cofactor>
</comment>
<feature type="binding site" description="axial binding residue" evidence="11">
    <location>
        <position position="446"/>
    </location>
    <ligand>
        <name>methylcob(III)alamin</name>
        <dbReference type="ChEBI" id="CHEBI:28115"/>
    </ligand>
    <ligandPart>
        <name>Co</name>
        <dbReference type="ChEBI" id="CHEBI:27638"/>
    </ligandPart>
</feature>
<evidence type="ECO:0000256" key="3">
    <source>
        <dbReference type="ARBA" id="ARBA00022628"/>
    </source>
</evidence>
<dbReference type="InterPro" id="IPR036594">
    <property type="entry name" value="Meth_synthase_dom"/>
</dbReference>
<keyword evidence="3 10" id="KW-0846">Cobalamin</keyword>
<dbReference type="UniPathway" id="UPA00051">
    <property type="reaction ID" value="UER00081"/>
</dbReference>
<feature type="domain" description="B12-binding N-terminal" evidence="16">
    <location>
        <begin position="335"/>
        <end position="429"/>
    </location>
</feature>
<keyword evidence="6 10" id="KW-0479">Metal-binding</keyword>
<dbReference type="Gene3D" id="3.20.20.20">
    <property type="entry name" value="Dihydropteroate synthase-like"/>
    <property type="match status" value="1"/>
</dbReference>
<dbReference type="Gene3D" id="3.40.50.280">
    <property type="entry name" value="Cobalamin-binding domain"/>
    <property type="match status" value="1"/>
</dbReference>
<keyword evidence="18" id="KW-1185">Reference proteome</keyword>
<keyword evidence="7" id="KW-0677">Repeat</keyword>
<dbReference type="PROSITE" id="PS51337">
    <property type="entry name" value="B12_BINDING_NTER"/>
    <property type="match status" value="1"/>
</dbReference>
<evidence type="ECO:0000313" key="18">
    <source>
        <dbReference type="Proteomes" id="UP000290889"/>
    </source>
</evidence>
<evidence type="ECO:0000256" key="11">
    <source>
        <dbReference type="PIRSR" id="PIRSR000381-1"/>
    </source>
</evidence>
<sequence>MKDHQLHKLQGQSSIQTSAEVGEECRPLKLSGLEPLVITHESNFVNVGERTNVAGSRKFLRLIKEENFEEAVEIARHQVEGGAQIIDVNMDDGLIDGKEAMVKFLNLILAEPDIARVPIMIDSSKWEIIEAGLQVVQGKCVVNSISLKEGEKEFIHQAKLIRRYGAAVIIMAFDEQGQADSYERRIEIAKRSYKILVDQLKFPPEDIIFDLNVFPVATGMEEHKSNAVDFIEATRWVRNNLPHCSVSGGVSNVSFSFRGNNTVREAMHSVFLYHAIKAGMNMGIVNPTLLEVYDDIPQDLLEHIEDVILNRKPDATERLLDFAEKVVGKKRLNKKDLSWREDSLQDRITRALVKGIDEFIIEDVEEARKSSEKPIEVIEGLLMTGMNVVGDLFGSGKMFLPQVVKSARVMKKAVAYLTPFIEASQEESTRGSAGKILMATVKGDVHDIGKNIVSVVLACNNYEIIDLGVMVPPEKIIQKAKEHQVDIIGLSGLITPSLDEMVFLAKEMELQNFKIPLLIGGATTSKAHTAVKIDPQYRAAVVHVNDASRAVTVVGDLLQKDHSEGYKNELKLTYASFRDNFLGRGRKKTYLSLEEARRNKLVLSWNGSEIRKPKEPGIHLLKELDLNLLRPYIDWTPFFRSWDLHGKYPAILKDEVVGEQATSLFEDAKHMLNTIIEKKLLTAKAVFGLFPANAIDKDDIEVQLKERKESYVFRTLRQQLKKKQGVPYLALADYIAPKSSGIKDFIGCFCVTAGFGSEELARQYEDSLDDYNAIMVKALADRLAEAFAEYLHREVRIHYWGYAGRELLTNEELIREEYKGIRPAPGYPACPDHLEKKTIWEILKVEENIGVKLTESLAMWPSASVSGYYFAHPDARYFGVGKITQDQLSDYAERKGISLEDARKWLSPNLVNE</sequence>
<evidence type="ECO:0000259" key="15">
    <source>
        <dbReference type="PROSITE" id="PS51332"/>
    </source>
</evidence>
<dbReference type="FunFam" id="3.20.20.20:FF:000002">
    <property type="entry name" value="Methionine synthase"/>
    <property type="match status" value="1"/>
</dbReference>
<feature type="binding site" evidence="12">
    <location>
        <position position="547"/>
    </location>
    <ligand>
        <name>methylcob(III)alamin</name>
        <dbReference type="ChEBI" id="CHEBI:28115"/>
    </ligand>
</feature>
<evidence type="ECO:0000256" key="1">
    <source>
        <dbReference type="ARBA" id="ARBA00010398"/>
    </source>
</evidence>
<comment type="cofactor">
    <cofactor evidence="10">
        <name>Zn(2+)</name>
        <dbReference type="ChEBI" id="CHEBI:29105"/>
    </cofactor>
</comment>
<dbReference type="SUPFAM" id="SSF56507">
    <property type="entry name" value="Methionine synthase activation domain-like"/>
    <property type="match status" value="1"/>
</dbReference>
<dbReference type="KEGG" id="mur:EQY75_01760"/>
<comment type="function">
    <text evidence="10">Catalyzes the transfer of a methyl group from methyl-cobalamin to homocysteine, yielding enzyme-bound cob(I)alamin and methionine. Subsequently, remethylates the cofactor using methyltetrahydrofolate.</text>
</comment>
<keyword evidence="10" id="KW-0486">Methionine biosynthesis</keyword>
<dbReference type="InterPro" id="IPR003759">
    <property type="entry name" value="Cbl-bd_cap"/>
</dbReference>
<dbReference type="InterPro" id="IPR011822">
    <property type="entry name" value="MetH"/>
</dbReference>
<dbReference type="GO" id="GO:0031419">
    <property type="term" value="F:cobalamin binding"/>
    <property type="evidence" value="ECO:0007669"/>
    <property type="project" value="UniProtKB-UniRule"/>
</dbReference>
<dbReference type="InterPro" id="IPR000489">
    <property type="entry name" value="Pterin-binding_dom"/>
</dbReference>
<gene>
    <name evidence="17" type="primary">metH</name>
    <name evidence="17" type="ORF">EQY75_01760</name>
</gene>
<evidence type="ECO:0000256" key="2">
    <source>
        <dbReference type="ARBA" id="ARBA00022603"/>
    </source>
</evidence>
<dbReference type="InterPro" id="IPR006158">
    <property type="entry name" value="Cobalamin-bd"/>
</dbReference>
<dbReference type="SUPFAM" id="SSF52242">
    <property type="entry name" value="Cobalamin (vitamin B12)-binding domain"/>
    <property type="match status" value="1"/>
</dbReference>
<reference evidence="17 18" key="1">
    <citation type="submission" date="2019-01" db="EMBL/GenBank/DDBJ databases">
        <title>Muriicola soli sp. nov., isolated from soil.</title>
        <authorList>
            <person name="Kang H.J."/>
            <person name="Kim S.B."/>
        </authorList>
    </citation>
    <scope>NUCLEOTIDE SEQUENCE [LARGE SCALE GENOMIC DNA]</scope>
    <source>
        <strain evidence="17 18">MMS17-SY002</strain>
    </source>
</reference>
<organism evidence="17 18">
    <name type="scientific">Muriicola soli</name>
    <dbReference type="NCBI Taxonomy" id="2507538"/>
    <lineage>
        <taxon>Bacteria</taxon>
        <taxon>Pseudomonadati</taxon>
        <taxon>Bacteroidota</taxon>
        <taxon>Flavobacteriia</taxon>
        <taxon>Flavobacteriales</taxon>
        <taxon>Flavobacteriaceae</taxon>
        <taxon>Muriicola</taxon>
    </lineage>
</organism>
<keyword evidence="5 10" id="KW-0949">S-adenosyl-L-methionine</keyword>
<comment type="pathway">
    <text evidence="10">Amino-acid biosynthesis; L-methionine biosynthesis via de novo pathway; L-methionine from L-homocysteine (MetH route): step 1/1.</text>
</comment>
<feature type="binding site" evidence="12">
    <location>
        <begin position="443"/>
        <end position="447"/>
    </location>
    <ligand>
        <name>methylcob(III)alamin</name>
        <dbReference type="ChEBI" id="CHEBI:28115"/>
    </ligand>
</feature>
<evidence type="ECO:0000256" key="9">
    <source>
        <dbReference type="NCBIfam" id="TIGR02082"/>
    </source>
</evidence>
<dbReference type="GO" id="GO:0032259">
    <property type="term" value="P:methylation"/>
    <property type="evidence" value="ECO:0007669"/>
    <property type="project" value="UniProtKB-KW"/>
</dbReference>
<evidence type="ECO:0000256" key="7">
    <source>
        <dbReference type="ARBA" id="ARBA00022737"/>
    </source>
</evidence>
<evidence type="ECO:0000256" key="5">
    <source>
        <dbReference type="ARBA" id="ARBA00022691"/>
    </source>
</evidence>
<evidence type="ECO:0000259" key="14">
    <source>
        <dbReference type="PROSITE" id="PS50974"/>
    </source>
</evidence>
<comment type="similarity">
    <text evidence="1">Belongs to the vitamin-B12 dependent methionine synthase family.</text>
</comment>
<dbReference type="PIRSF" id="PIRSF000381">
    <property type="entry name" value="MetH"/>
    <property type="match status" value="1"/>
</dbReference>
<dbReference type="PANTHER" id="PTHR45833:SF1">
    <property type="entry name" value="METHIONINE SYNTHASE"/>
    <property type="match status" value="1"/>
</dbReference>
<accession>A0A411E6Q6</accession>
<keyword evidence="2 10" id="KW-0489">Methyltransferase</keyword>